<dbReference type="SUPFAM" id="SSF49777">
    <property type="entry name" value="PEBP-like"/>
    <property type="match status" value="1"/>
</dbReference>
<name>A0AA36GB35_9BILA</name>
<dbReference type="AlphaFoldDB" id="A0AA36GB35"/>
<dbReference type="EMBL" id="CATQJA010002655">
    <property type="protein sequence ID" value="CAJ0579065.1"/>
    <property type="molecule type" value="Genomic_DNA"/>
</dbReference>
<organism evidence="1 2">
    <name type="scientific">Mesorhabditis spiculigera</name>
    <dbReference type="NCBI Taxonomy" id="96644"/>
    <lineage>
        <taxon>Eukaryota</taxon>
        <taxon>Metazoa</taxon>
        <taxon>Ecdysozoa</taxon>
        <taxon>Nematoda</taxon>
        <taxon>Chromadorea</taxon>
        <taxon>Rhabditida</taxon>
        <taxon>Rhabditina</taxon>
        <taxon>Rhabditomorpha</taxon>
        <taxon>Rhabditoidea</taxon>
        <taxon>Rhabditidae</taxon>
        <taxon>Mesorhabditinae</taxon>
        <taxon>Mesorhabditis</taxon>
    </lineage>
</organism>
<dbReference type="PANTHER" id="PTHR11362:SF82">
    <property type="entry name" value="PHOSPHATIDYLETHANOLAMINE-BINDING PROTEIN 4"/>
    <property type="match status" value="1"/>
</dbReference>
<reference evidence="1" key="1">
    <citation type="submission" date="2023-06" db="EMBL/GenBank/DDBJ databases">
        <authorList>
            <person name="Delattre M."/>
        </authorList>
    </citation>
    <scope>NUCLEOTIDE SEQUENCE</scope>
    <source>
        <strain evidence="1">AF72</strain>
    </source>
</reference>
<gene>
    <name evidence="1" type="ORF">MSPICULIGERA_LOCUS17298</name>
</gene>
<dbReference type="InterPro" id="IPR008914">
    <property type="entry name" value="PEBP"/>
</dbReference>
<accession>A0AA36GB35</accession>
<protein>
    <recommendedName>
        <fullName evidence="3">Phosphatidylethanolamine-binding protein</fullName>
    </recommendedName>
</protein>
<feature type="non-terminal residue" evidence="1">
    <location>
        <position position="1"/>
    </location>
</feature>
<dbReference type="Pfam" id="PF01161">
    <property type="entry name" value="PBP"/>
    <property type="match status" value="1"/>
</dbReference>
<dbReference type="CDD" id="cd00866">
    <property type="entry name" value="PEBP_euk"/>
    <property type="match status" value="1"/>
</dbReference>
<dbReference type="InterPro" id="IPR036610">
    <property type="entry name" value="PEBP-like_sf"/>
</dbReference>
<evidence type="ECO:0008006" key="3">
    <source>
        <dbReference type="Google" id="ProtNLM"/>
    </source>
</evidence>
<dbReference type="Gene3D" id="3.90.280.10">
    <property type="entry name" value="PEBP-like"/>
    <property type="match status" value="1"/>
</dbReference>
<dbReference type="InterPro" id="IPR035810">
    <property type="entry name" value="PEBP_euk"/>
</dbReference>
<evidence type="ECO:0000313" key="2">
    <source>
        <dbReference type="Proteomes" id="UP001177023"/>
    </source>
</evidence>
<dbReference type="PANTHER" id="PTHR11362">
    <property type="entry name" value="PHOSPHATIDYLETHANOLAMINE-BINDING PROTEIN"/>
    <property type="match status" value="1"/>
</dbReference>
<evidence type="ECO:0000313" key="1">
    <source>
        <dbReference type="EMBL" id="CAJ0579065.1"/>
    </source>
</evidence>
<dbReference type="FunFam" id="3.90.280.10:FF:000006">
    <property type="entry name" value="protein D3"/>
    <property type="match status" value="1"/>
</dbReference>
<dbReference type="Proteomes" id="UP001177023">
    <property type="component" value="Unassembled WGS sequence"/>
</dbReference>
<comment type="caution">
    <text evidence="1">The sequence shown here is derived from an EMBL/GenBank/DDBJ whole genome shotgun (WGS) entry which is preliminary data.</text>
</comment>
<proteinExistence type="predicted"/>
<keyword evidence="2" id="KW-1185">Reference proteome</keyword>
<sequence length="186" mass="20533">MTNDISAKFQEHEVVPRVIDAAPAKELQVSYDSGVKAELGNVLTPTQVQNPPQVSWEAEADALYTLLLTDPDAPSRKEGKLEWHHWLVANIPGNKVSEGEVLSAYVGAGPPPNTGLHRYVFLLWKQPGKLSDAEHGHLTNTSPAKRDGFEARAFAKKHNLGQPIAGNFFQAEHDDYVPKLYKQLGF</sequence>